<evidence type="ECO:0000313" key="4">
    <source>
        <dbReference type="Proteomes" id="UP000249799"/>
    </source>
</evidence>
<gene>
    <name evidence="3" type="ORF">DN745_15775</name>
</gene>
<evidence type="ECO:0000256" key="2">
    <source>
        <dbReference type="ARBA" id="ARBA00023239"/>
    </source>
</evidence>
<dbReference type="EC" id="4.3.2.7" evidence="1"/>
<dbReference type="InterPro" id="IPR036568">
    <property type="entry name" value="GGCT-like_sf"/>
</dbReference>
<accession>A0A2Z4FPZ1</accession>
<dbReference type="OrthoDB" id="9795692at2"/>
<protein>
    <recommendedName>
        <fullName evidence="1">glutathione-specific gamma-glutamylcyclotransferase</fullName>
        <ecNumber evidence="1">4.3.2.7</ecNumber>
    </recommendedName>
</protein>
<dbReference type="GO" id="GO:0061928">
    <property type="term" value="F:glutathione specific gamma-glutamylcyclotransferase activity"/>
    <property type="evidence" value="ECO:0007669"/>
    <property type="project" value="UniProtKB-EC"/>
</dbReference>
<keyword evidence="2" id="KW-0456">Lyase</keyword>
<dbReference type="InterPro" id="IPR013024">
    <property type="entry name" value="GGCT-like"/>
</dbReference>
<dbReference type="GO" id="GO:0005737">
    <property type="term" value="C:cytoplasm"/>
    <property type="evidence" value="ECO:0007669"/>
    <property type="project" value="TreeGrafter"/>
</dbReference>
<dbReference type="CDD" id="cd06661">
    <property type="entry name" value="GGCT_like"/>
    <property type="match status" value="1"/>
</dbReference>
<dbReference type="SUPFAM" id="SSF110857">
    <property type="entry name" value="Gamma-glutamyl cyclotransferase-like"/>
    <property type="match status" value="1"/>
</dbReference>
<dbReference type="Pfam" id="PF04752">
    <property type="entry name" value="ChaC"/>
    <property type="match status" value="1"/>
</dbReference>
<dbReference type="PANTHER" id="PTHR12192:SF2">
    <property type="entry name" value="GLUTATHIONE-SPECIFIC GAMMA-GLUTAMYLCYCLOTRANSFERASE 2"/>
    <property type="match status" value="1"/>
</dbReference>
<keyword evidence="3" id="KW-0808">Transferase</keyword>
<organism evidence="3 4">
    <name type="scientific">Bradymonas sediminis</name>
    <dbReference type="NCBI Taxonomy" id="1548548"/>
    <lineage>
        <taxon>Bacteria</taxon>
        <taxon>Deltaproteobacteria</taxon>
        <taxon>Bradymonadales</taxon>
        <taxon>Bradymonadaceae</taxon>
        <taxon>Bradymonas</taxon>
    </lineage>
</organism>
<evidence type="ECO:0000313" key="3">
    <source>
        <dbReference type="EMBL" id="AWV90694.1"/>
    </source>
</evidence>
<evidence type="ECO:0000256" key="1">
    <source>
        <dbReference type="ARBA" id="ARBA00012344"/>
    </source>
</evidence>
<proteinExistence type="predicted"/>
<dbReference type="PANTHER" id="PTHR12192">
    <property type="entry name" value="CATION TRANSPORT PROTEIN CHAC-RELATED"/>
    <property type="match status" value="1"/>
</dbReference>
<dbReference type="Proteomes" id="UP000249799">
    <property type="component" value="Chromosome"/>
</dbReference>
<dbReference type="KEGG" id="bsed:DN745_15775"/>
<dbReference type="AlphaFoldDB" id="A0A2Z4FPZ1"/>
<sequence>MWIFGYGSLIWRPNLDFVESRDGYVRGWSRRFYQGSTDHRGVPGAPGRVATLVHAPDAHVWGRAYRVSPTQRDQILAQLDHREKGGYERTWVEVVVPGGEDIAEALVYIGTPENPEWLGEASPEEIARQILVSHGPSGPNPEYLLELAESLRQMPGADDPHIFAIERALLELQRATSG</sequence>
<dbReference type="InterPro" id="IPR006840">
    <property type="entry name" value="ChaC"/>
</dbReference>
<reference evidence="3 4" key="1">
    <citation type="submission" date="2018-06" db="EMBL/GenBank/DDBJ databases">
        <title>Lujinxingia sediminis gen. nov. sp. nov., a new facultative anaerobic member of the class Deltaproteobacteria, and proposal of Lujinxingaceae fam. nov.</title>
        <authorList>
            <person name="Guo L.-Y."/>
            <person name="Li C.-M."/>
            <person name="Wang S."/>
            <person name="Du Z.-J."/>
        </authorList>
    </citation>
    <scope>NUCLEOTIDE SEQUENCE [LARGE SCALE GENOMIC DNA]</scope>
    <source>
        <strain evidence="3 4">FA350</strain>
    </source>
</reference>
<dbReference type="RefSeq" id="WP_111336289.1">
    <property type="nucleotide sequence ID" value="NZ_CP030032.1"/>
</dbReference>
<keyword evidence="4" id="KW-1185">Reference proteome</keyword>
<dbReference type="EMBL" id="CP030032">
    <property type="protein sequence ID" value="AWV90694.1"/>
    <property type="molecule type" value="Genomic_DNA"/>
</dbReference>
<name>A0A2Z4FPZ1_9DELT</name>
<dbReference type="GO" id="GO:0016740">
    <property type="term" value="F:transferase activity"/>
    <property type="evidence" value="ECO:0007669"/>
    <property type="project" value="UniProtKB-KW"/>
</dbReference>
<dbReference type="GO" id="GO:0006751">
    <property type="term" value="P:glutathione catabolic process"/>
    <property type="evidence" value="ECO:0007669"/>
    <property type="project" value="InterPro"/>
</dbReference>
<dbReference type="Gene3D" id="3.10.490.10">
    <property type="entry name" value="Gamma-glutamyl cyclotransferase-like"/>
    <property type="match status" value="1"/>
</dbReference>